<comment type="caution">
    <text evidence="5">The sequence shown here is derived from an EMBL/GenBank/DDBJ whole genome shotgun (WGS) entry which is preliminary data.</text>
</comment>
<keyword evidence="6" id="KW-1185">Reference proteome</keyword>
<dbReference type="InterPro" id="IPR028098">
    <property type="entry name" value="Glyco_trans_4-like_N"/>
</dbReference>
<evidence type="ECO:0000313" key="5">
    <source>
        <dbReference type="EMBL" id="GAA4661250.1"/>
    </source>
</evidence>
<accession>A0ABP8VGZ7</accession>
<dbReference type="Gene3D" id="3.40.50.2000">
    <property type="entry name" value="Glycogen Phosphorylase B"/>
    <property type="match status" value="2"/>
</dbReference>
<keyword evidence="2" id="KW-0808">Transferase</keyword>
<evidence type="ECO:0000259" key="3">
    <source>
        <dbReference type="Pfam" id="PF00534"/>
    </source>
</evidence>
<sequence>MTLHHVRVAVVTESFLPQVNGVTNSVLRVLDHLDDTGHEAVVVAPGPGPASYGRTPVVRVPSSPLPLYAEQRLAWPGPELSRALRAFRPDVVHLAAPAVLGAQAAPPARALGVPVVAVYQTDLPGYAARYRVPALSRAAWSWVRRVHAPAARTLAPSRHACEQLRTHGVHRVSRWPHGVDPYRFSPGHRDDDLHRRLAPQGEVLVGYVGRLAPEKELGLLAAVQRLPGVRLVIAGDGPQRAALRRQLPRARFLGMLGGQELSALFASLDVFVHTGRHETFCQAALEALASGVPVVAPAAGGLLDLVEPGVNGELFAPGAAGEVRRLVQELAEDPVRRRRMAAAARASVAGRGWGAIGDELLRTYRSVLS</sequence>
<dbReference type="EMBL" id="BAABIL010000719">
    <property type="protein sequence ID" value="GAA4661250.1"/>
    <property type="molecule type" value="Genomic_DNA"/>
</dbReference>
<dbReference type="InterPro" id="IPR050194">
    <property type="entry name" value="Glycosyltransferase_grp1"/>
</dbReference>
<evidence type="ECO:0000259" key="4">
    <source>
        <dbReference type="Pfam" id="PF13439"/>
    </source>
</evidence>
<reference evidence="6" key="1">
    <citation type="journal article" date="2019" name="Int. J. Syst. Evol. Microbiol.">
        <title>The Global Catalogue of Microorganisms (GCM) 10K type strain sequencing project: providing services to taxonomists for standard genome sequencing and annotation.</title>
        <authorList>
            <consortium name="The Broad Institute Genomics Platform"/>
            <consortium name="The Broad Institute Genome Sequencing Center for Infectious Disease"/>
            <person name="Wu L."/>
            <person name="Ma J."/>
        </authorList>
    </citation>
    <scope>NUCLEOTIDE SEQUENCE [LARGE SCALE GENOMIC DNA]</scope>
    <source>
        <strain evidence="6">JCM 18126</strain>
    </source>
</reference>
<dbReference type="PANTHER" id="PTHR45947">
    <property type="entry name" value="SULFOQUINOVOSYL TRANSFERASE SQD2"/>
    <property type="match status" value="1"/>
</dbReference>
<dbReference type="Pfam" id="PF13439">
    <property type="entry name" value="Glyco_transf_4"/>
    <property type="match status" value="1"/>
</dbReference>
<feature type="domain" description="Glycosyltransferase subfamily 4-like N-terminal" evidence="4">
    <location>
        <begin position="19"/>
        <end position="181"/>
    </location>
</feature>
<dbReference type="CDD" id="cd03814">
    <property type="entry name" value="GT4-like"/>
    <property type="match status" value="1"/>
</dbReference>
<dbReference type="Pfam" id="PF00534">
    <property type="entry name" value="Glycos_transf_1"/>
    <property type="match status" value="1"/>
</dbReference>
<dbReference type="Proteomes" id="UP001501195">
    <property type="component" value="Unassembled WGS sequence"/>
</dbReference>
<dbReference type="SUPFAM" id="SSF53756">
    <property type="entry name" value="UDP-Glycosyltransferase/glycogen phosphorylase"/>
    <property type="match status" value="1"/>
</dbReference>
<evidence type="ECO:0000256" key="1">
    <source>
        <dbReference type="ARBA" id="ARBA00022676"/>
    </source>
</evidence>
<dbReference type="InterPro" id="IPR001296">
    <property type="entry name" value="Glyco_trans_1"/>
</dbReference>
<name>A0ABP8VGZ7_9ACTN</name>
<proteinExistence type="predicted"/>
<evidence type="ECO:0000313" key="6">
    <source>
        <dbReference type="Proteomes" id="UP001501195"/>
    </source>
</evidence>
<evidence type="ECO:0000256" key="2">
    <source>
        <dbReference type="ARBA" id="ARBA00022679"/>
    </source>
</evidence>
<feature type="domain" description="Glycosyl transferase family 1" evidence="3">
    <location>
        <begin position="197"/>
        <end position="345"/>
    </location>
</feature>
<gene>
    <name evidence="5" type="ORF">GCM10023225_34200</name>
</gene>
<protein>
    <submittedName>
        <fullName evidence="5">Glycosyltransferase family 1 protein</fullName>
    </submittedName>
</protein>
<organism evidence="5 6">
    <name type="scientific">Kineococcus glutinatus</name>
    <dbReference type="NCBI Taxonomy" id="1070872"/>
    <lineage>
        <taxon>Bacteria</taxon>
        <taxon>Bacillati</taxon>
        <taxon>Actinomycetota</taxon>
        <taxon>Actinomycetes</taxon>
        <taxon>Kineosporiales</taxon>
        <taxon>Kineosporiaceae</taxon>
        <taxon>Kineococcus</taxon>
    </lineage>
</organism>
<keyword evidence="1" id="KW-0328">Glycosyltransferase</keyword>
<dbReference type="PANTHER" id="PTHR45947:SF3">
    <property type="entry name" value="SULFOQUINOVOSYL TRANSFERASE SQD2"/>
    <property type="match status" value="1"/>
</dbReference>